<comment type="caution">
    <text evidence="10">The sequence shown here is derived from an EMBL/GenBank/DDBJ whole genome shotgun (WGS) entry which is preliminary data.</text>
</comment>
<sequence length="564" mass="57270">MIRSAVPRRSTPTVPSRAGRREWFGLAVLFLPTLLVAIDNTVLGFALPAISAALVPSATQVLWIVDVYPLVLAGLLVTMGTLGDRIGRRRALLIGVSGFGAVSFAAAFATDAAQLVGARALLGFFGAMLMPATLALLRTLFQDRAQRRLAVAIWATGFAAGAALGPILGGLLLQHFWWGAVFLVNVPVMVALLVLGFLVLPESRMPVPGRIDPLGVLLSLLAMGPAVLAITAVAHDGVTGTAVLALLVAATAGVLFVRRARARLAAGEEPLLDVSLFASPVLRLAALANATTMFALTGLLFFSAQFLMLVAGLAPMDAALVLLPGFVVTMLAGLAAARLGRMFPLRVLVPVGLLTAAAGFLLATALGSGHAVALLAAANVLVGAGIGLSETVTNDAILAAAPADRVGSASAVSETAYEIGAVLGTAVLGSVLSAAYRGTVAVPSSVGPVETGTASETLGGAVATAARLGGNEAAALLASARSAFITGIALTSLVGAGVLVVVALTVALGLRPRATSAVRRLEQAHEVDDLPGERAQHGQPGQAHEPIDHRRRPVHEQVGARAAG</sequence>
<keyword evidence="11" id="KW-1185">Reference proteome</keyword>
<feature type="transmembrane region" description="Helical" evidence="8">
    <location>
        <begin position="293"/>
        <end position="314"/>
    </location>
</feature>
<dbReference type="InterPro" id="IPR036259">
    <property type="entry name" value="MFS_trans_sf"/>
</dbReference>
<evidence type="ECO:0000256" key="2">
    <source>
        <dbReference type="ARBA" id="ARBA00022448"/>
    </source>
</evidence>
<dbReference type="RefSeq" id="WP_379659610.1">
    <property type="nucleotide sequence ID" value="NZ_BAAAJG010000003.1"/>
</dbReference>
<feature type="transmembrane region" description="Helical" evidence="8">
    <location>
        <begin position="149"/>
        <end position="169"/>
    </location>
</feature>
<protein>
    <submittedName>
        <fullName evidence="10">MFS transporter</fullName>
    </submittedName>
</protein>
<keyword evidence="3" id="KW-1003">Cell membrane</keyword>
<feature type="transmembrane region" description="Helical" evidence="8">
    <location>
        <begin position="61"/>
        <end position="79"/>
    </location>
</feature>
<feature type="region of interest" description="Disordered" evidence="7">
    <location>
        <begin position="526"/>
        <end position="564"/>
    </location>
</feature>
<comment type="subcellular location">
    <subcellularLocation>
        <location evidence="1">Cell membrane</location>
        <topology evidence="1">Multi-pass membrane protein</topology>
    </subcellularLocation>
</comment>
<feature type="transmembrane region" description="Helical" evidence="8">
    <location>
        <begin position="320"/>
        <end position="340"/>
    </location>
</feature>
<evidence type="ECO:0000256" key="4">
    <source>
        <dbReference type="ARBA" id="ARBA00022692"/>
    </source>
</evidence>
<evidence type="ECO:0000313" key="11">
    <source>
        <dbReference type="Proteomes" id="UP001597145"/>
    </source>
</evidence>
<evidence type="ECO:0000259" key="9">
    <source>
        <dbReference type="PROSITE" id="PS50850"/>
    </source>
</evidence>
<evidence type="ECO:0000256" key="3">
    <source>
        <dbReference type="ARBA" id="ARBA00022475"/>
    </source>
</evidence>
<accession>A0ABW4FG21</accession>
<dbReference type="EMBL" id="JBHUCP010000001">
    <property type="protein sequence ID" value="MFD1528157.1"/>
    <property type="molecule type" value="Genomic_DNA"/>
</dbReference>
<gene>
    <name evidence="10" type="ORF">ACFSCY_01735</name>
</gene>
<dbReference type="Pfam" id="PF07690">
    <property type="entry name" value="MFS_1"/>
    <property type="match status" value="1"/>
</dbReference>
<keyword evidence="6 8" id="KW-0472">Membrane</keyword>
<evidence type="ECO:0000313" key="10">
    <source>
        <dbReference type="EMBL" id="MFD1528157.1"/>
    </source>
</evidence>
<evidence type="ECO:0000256" key="1">
    <source>
        <dbReference type="ARBA" id="ARBA00004651"/>
    </source>
</evidence>
<proteinExistence type="predicted"/>
<feature type="transmembrane region" description="Helical" evidence="8">
    <location>
        <begin position="116"/>
        <end position="137"/>
    </location>
</feature>
<feature type="transmembrane region" description="Helical" evidence="8">
    <location>
        <begin position="175"/>
        <end position="199"/>
    </location>
</feature>
<reference evidence="11" key="1">
    <citation type="journal article" date="2019" name="Int. J. Syst. Evol. Microbiol.">
        <title>The Global Catalogue of Microorganisms (GCM) 10K type strain sequencing project: providing services to taxonomists for standard genome sequencing and annotation.</title>
        <authorList>
            <consortium name="The Broad Institute Genomics Platform"/>
            <consortium name="The Broad Institute Genome Sequencing Center for Infectious Disease"/>
            <person name="Wu L."/>
            <person name="Ma J."/>
        </authorList>
    </citation>
    <scope>NUCLEOTIDE SEQUENCE [LARGE SCALE GENOMIC DNA]</scope>
    <source>
        <strain evidence="11">JCM 12165</strain>
    </source>
</reference>
<keyword evidence="2" id="KW-0813">Transport</keyword>
<evidence type="ECO:0000256" key="8">
    <source>
        <dbReference type="SAM" id="Phobius"/>
    </source>
</evidence>
<dbReference type="PANTHER" id="PTHR42718:SF47">
    <property type="entry name" value="METHYL VIOLOGEN RESISTANCE PROTEIN SMVA"/>
    <property type="match status" value="1"/>
</dbReference>
<feature type="transmembrane region" description="Helical" evidence="8">
    <location>
        <begin position="347"/>
        <end position="366"/>
    </location>
</feature>
<dbReference type="Proteomes" id="UP001597145">
    <property type="component" value="Unassembled WGS sequence"/>
</dbReference>
<evidence type="ECO:0000256" key="7">
    <source>
        <dbReference type="SAM" id="MobiDB-lite"/>
    </source>
</evidence>
<evidence type="ECO:0000256" key="5">
    <source>
        <dbReference type="ARBA" id="ARBA00022989"/>
    </source>
</evidence>
<feature type="transmembrane region" description="Helical" evidence="8">
    <location>
        <begin position="91"/>
        <end position="110"/>
    </location>
</feature>
<dbReference type="InterPro" id="IPR020846">
    <property type="entry name" value="MFS_dom"/>
</dbReference>
<feature type="transmembrane region" description="Helical" evidence="8">
    <location>
        <begin position="211"/>
        <end position="232"/>
    </location>
</feature>
<feature type="transmembrane region" description="Helical" evidence="8">
    <location>
        <begin position="484"/>
        <end position="510"/>
    </location>
</feature>
<name>A0ABW4FG21_9PSEU</name>
<dbReference type="PANTHER" id="PTHR42718">
    <property type="entry name" value="MAJOR FACILITATOR SUPERFAMILY MULTIDRUG TRANSPORTER MFSC"/>
    <property type="match status" value="1"/>
</dbReference>
<dbReference type="PROSITE" id="PS50850">
    <property type="entry name" value="MFS"/>
    <property type="match status" value="1"/>
</dbReference>
<organism evidence="10 11">
    <name type="scientific">Pseudonocardia aurantiaca</name>
    <dbReference type="NCBI Taxonomy" id="75290"/>
    <lineage>
        <taxon>Bacteria</taxon>
        <taxon>Bacillati</taxon>
        <taxon>Actinomycetota</taxon>
        <taxon>Actinomycetes</taxon>
        <taxon>Pseudonocardiales</taxon>
        <taxon>Pseudonocardiaceae</taxon>
        <taxon>Pseudonocardia</taxon>
    </lineage>
</organism>
<dbReference type="SUPFAM" id="SSF103473">
    <property type="entry name" value="MFS general substrate transporter"/>
    <property type="match status" value="1"/>
</dbReference>
<dbReference type="InterPro" id="IPR011701">
    <property type="entry name" value="MFS"/>
</dbReference>
<dbReference type="CDD" id="cd17321">
    <property type="entry name" value="MFS_MMR_MDR_like"/>
    <property type="match status" value="1"/>
</dbReference>
<feature type="compositionally biased region" description="Basic and acidic residues" evidence="7">
    <location>
        <begin position="526"/>
        <end position="536"/>
    </location>
</feature>
<evidence type="ECO:0000256" key="6">
    <source>
        <dbReference type="ARBA" id="ARBA00023136"/>
    </source>
</evidence>
<feature type="transmembrane region" description="Helical" evidence="8">
    <location>
        <begin position="238"/>
        <end position="257"/>
    </location>
</feature>
<feature type="domain" description="Major facilitator superfamily (MFS) profile" evidence="9">
    <location>
        <begin position="25"/>
        <end position="515"/>
    </location>
</feature>
<dbReference type="Gene3D" id="1.20.1250.20">
    <property type="entry name" value="MFS general substrate transporter like domains"/>
    <property type="match status" value="1"/>
</dbReference>
<keyword evidence="5 8" id="KW-1133">Transmembrane helix</keyword>
<keyword evidence="4 8" id="KW-0812">Transmembrane</keyword>
<feature type="transmembrane region" description="Helical" evidence="8">
    <location>
        <begin position="26"/>
        <end position="55"/>
    </location>
</feature>